<dbReference type="EMBL" id="JU980546">
    <property type="protein sequence ID" value="AFJ69609.1"/>
    <property type="molecule type" value="mRNA"/>
</dbReference>
<feature type="compositionally biased region" description="Pro residues" evidence="1">
    <location>
        <begin position="13"/>
        <end position="26"/>
    </location>
</feature>
<accession>I2CRS6</accession>
<organism evidence="2">
    <name type="scientific">Nannochloropsis gaditana (strain CCMP526)</name>
    <name type="common">Green microalga</name>
    <name type="synonym">Microchloropsis gaditana</name>
    <dbReference type="NCBI Taxonomy" id="1093141"/>
    <lineage>
        <taxon>Eukaryota</taxon>
        <taxon>Sar</taxon>
        <taxon>Stramenopiles</taxon>
        <taxon>Ochrophyta</taxon>
        <taxon>Eustigmatophyceae</taxon>
        <taxon>Eustigmatales</taxon>
        <taxon>Monodopsidaceae</taxon>
        <taxon>Nannochloropsis</taxon>
    </lineage>
</organism>
<sequence>QRPPREADSEPAGLPPRARPAPPPVQPGVCPRRQPLQPRLAPACLRVLRLLDQGPRALPRVPGGGGLRPKSPAARSLRGRKGGREEVVE</sequence>
<feature type="non-terminal residue" evidence="2">
    <location>
        <position position="89"/>
    </location>
</feature>
<proteinExistence type="evidence at transcript level"/>
<name>I2CRS6_NANGC</name>
<gene>
    <name evidence="2" type="ORF">NGATSA_2043000</name>
</gene>
<reference evidence="2" key="2">
    <citation type="journal article" date="2012" name="Nat. Commun.">
        <title>Draft genome sequence and genetic transformation of the oleaginous alga Nannochloropis gaditana.</title>
        <authorList>
            <person name="Radakovits R."/>
            <person name="Jinkerson R.E."/>
            <person name="Fuerstenberg S.I."/>
            <person name="Tae H."/>
            <person name="Settlage R.E."/>
            <person name="Boore J.L."/>
            <person name="Posewitz M.C."/>
        </authorList>
    </citation>
    <scope>NUCLEOTIDE SEQUENCE</scope>
    <source>
        <strain evidence="2">CCMP526</strain>
    </source>
</reference>
<feature type="non-terminal residue" evidence="2">
    <location>
        <position position="1"/>
    </location>
</feature>
<dbReference type="AlphaFoldDB" id="I2CRS6"/>
<feature type="compositionally biased region" description="Low complexity" evidence="1">
    <location>
        <begin position="27"/>
        <end position="36"/>
    </location>
</feature>
<feature type="region of interest" description="Disordered" evidence="1">
    <location>
        <begin position="1"/>
        <end position="36"/>
    </location>
</feature>
<feature type="region of interest" description="Disordered" evidence="1">
    <location>
        <begin position="55"/>
        <end position="89"/>
    </location>
</feature>
<evidence type="ECO:0000313" key="2">
    <source>
        <dbReference type="EMBL" id="AFJ69609.1"/>
    </source>
</evidence>
<evidence type="ECO:0000256" key="1">
    <source>
        <dbReference type="SAM" id="MobiDB-lite"/>
    </source>
</evidence>
<reference evidence="2" key="1">
    <citation type="journal article" date="2012" name="Bioengineered">
        <title>Additional insights into the genome of the oleaginous model alga Nannochloropsis gaditana.</title>
        <authorList>
            <person name="Jinkerson R.E."/>
            <person name="Radakovits R."/>
            <person name="Posewitz M.C."/>
        </authorList>
    </citation>
    <scope>NUCLEOTIDE SEQUENCE</scope>
    <source>
        <strain evidence="2">CCMP526</strain>
    </source>
</reference>
<protein>
    <submittedName>
        <fullName evidence="2">Uncharacterized protein</fullName>
    </submittedName>
</protein>